<keyword evidence="1" id="KW-0812">Transmembrane</keyword>
<name>A0A4R8ZW81_9MICO</name>
<feature type="transmembrane region" description="Helical" evidence="1">
    <location>
        <begin position="42"/>
        <end position="60"/>
    </location>
</feature>
<sequence>MAEMNHTPDRRPRRQLSDSFYLVLAAMSLMQVPGGIEATGPWPAALIGVVTVTFAVLIALGNRGRFLPMFDNRRKR</sequence>
<accession>A0A4R8ZW81</accession>
<gene>
    <name evidence="2" type="ORF">E3T55_14965</name>
</gene>
<reference evidence="2 3" key="1">
    <citation type="submission" date="2019-03" db="EMBL/GenBank/DDBJ databases">
        <title>Genomics of glacier-inhabiting Cryobacterium strains.</title>
        <authorList>
            <person name="Liu Q."/>
            <person name="Xin Y.-H."/>
        </authorList>
    </citation>
    <scope>NUCLEOTIDE SEQUENCE [LARGE SCALE GENOMIC DNA]</scope>
    <source>
        <strain evidence="2 3">Hh14</strain>
    </source>
</reference>
<dbReference type="OrthoDB" id="9874263at2"/>
<evidence type="ECO:0000313" key="3">
    <source>
        <dbReference type="Proteomes" id="UP000297447"/>
    </source>
</evidence>
<dbReference type="RefSeq" id="WP_134520350.1">
    <property type="nucleotide sequence ID" value="NZ_SOHE01000060.1"/>
</dbReference>
<dbReference type="Proteomes" id="UP000297447">
    <property type="component" value="Unassembled WGS sequence"/>
</dbReference>
<comment type="caution">
    <text evidence="2">The sequence shown here is derived from an EMBL/GenBank/DDBJ whole genome shotgun (WGS) entry which is preliminary data.</text>
</comment>
<proteinExistence type="predicted"/>
<evidence type="ECO:0000256" key="1">
    <source>
        <dbReference type="SAM" id="Phobius"/>
    </source>
</evidence>
<dbReference type="EMBL" id="SOHE01000060">
    <property type="protein sequence ID" value="TFD47848.1"/>
    <property type="molecule type" value="Genomic_DNA"/>
</dbReference>
<protein>
    <submittedName>
        <fullName evidence="2">Uncharacterized protein</fullName>
    </submittedName>
</protein>
<feature type="transmembrane region" description="Helical" evidence="1">
    <location>
        <begin position="20"/>
        <end position="36"/>
    </location>
</feature>
<evidence type="ECO:0000313" key="2">
    <source>
        <dbReference type="EMBL" id="TFD47848.1"/>
    </source>
</evidence>
<keyword evidence="1" id="KW-1133">Transmembrane helix</keyword>
<keyword evidence="3" id="KW-1185">Reference proteome</keyword>
<dbReference type="AlphaFoldDB" id="A0A4R8ZW81"/>
<organism evidence="2 3">
    <name type="scientific">Cryobacterium frigoriphilum</name>
    <dbReference type="NCBI Taxonomy" id="1259150"/>
    <lineage>
        <taxon>Bacteria</taxon>
        <taxon>Bacillati</taxon>
        <taxon>Actinomycetota</taxon>
        <taxon>Actinomycetes</taxon>
        <taxon>Micrococcales</taxon>
        <taxon>Microbacteriaceae</taxon>
        <taxon>Cryobacterium</taxon>
    </lineage>
</organism>
<keyword evidence="1" id="KW-0472">Membrane</keyword>